<reference evidence="1 2" key="1">
    <citation type="submission" date="2018-02" db="EMBL/GenBank/DDBJ databases">
        <title>Draft genome sequences of Elsinoe sp., causing black scab on jojoba.</title>
        <authorList>
            <person name="Stodart B."/>
            <person name="Jeffress S."/>
            <person name="Ash G."/>
            <person name="Arun Chinnappa K."/>
        </authorList>
    </citation>
    <scope>NUCLEOTIDE SEQUENCE [LARGE SCALE GENOMIC DNA]</scope>
    <source>
        <strain evidence="1 2">Hillstone_2</strain>
    </source>
</reference>
<organism evidence="1 2">
    <name type="scientific">Elsinoe australis</name>
    <dbReference type="NCBI Taxonomy" id="40998"/>
    <lineage>
        <taxon>Eukaryota</taxon>
        <taxon>Fungi</taxon>
        <taxon>Dikarya</taxon>
        <taxon>Ascomycota</taxon>
        <taxon>Pezizomycotina</taxon>
        <taxon>Dothideomycetes</taxon>
        <taxon>Dothideomycetidae</taxon>
        <taxon>Myriangiales</taxon>
        <taxon>Elsinoaceae</taxon>
        <taxon>Elsinoe</taxon>
    </lineage>
</organism>
<dbReference type="Proteomes" id="UP000308133">
    <property type="component" value="Unassembled WGS sequence"/>
</dbReference>
<dbReference type="AlphaFoldDB" id="A0A4U7BDK4"/>
<dbReference type="EMBL" id="PTQR01000008">
    <property type="protein sequence ID" value="TKX27106.1"/>
    <property type="molecule type" value="Genomic_DNA"/>
</dbReference>
<accession>A0A4U7BDK4</accession>
<evidence type="ECO:0000313" key="2">
    <source>
        <dbReference type="Proteomes" id="UP000308133"/>
    </source>
</evidence>
<evidence type="ECO:0000313" key="1">
    <source>
        <dbReference type="EMBL" id="TKX27106.1"/>
    </source>
</evidence>
<dbReference type="Gene3D" id="3.40.50.300">
    <property type="entry name" value="P-loop containing nucleotide triphosphate hydrolases"/>
    <property type="match status" value="1"/>
</dbReference>
<gene>
    <name evidence="1" type="ORF">C1H76_0653</name>
</gene>
<dbReference type="InterPro" id="IPR027417">
    <property type="entry name" value="P-loop_NTPase"/>
</dbReference>
<dbReference type="SUPFAM" id="SSF52540">
    <property type="entry name" value="P-loop containing nucleoside triphosphate hydrolases"/>
    <property type="match status" value="1"/>
</dbReference>
<sequence>MTGNEDYPPMTEDGMCEAHVYRRLATLMSNRRSGKREDIRTTPLMTLAVKDTIQETLERSDCPEHKRSDGKTFNQYAVLGFHVGEHAQISDDEPILMNIDAPTSAFICGSQGSGKSYTLCCMLENCLMAAASIGRVIEPLAGVVFNYNPDCTPTASETAFLCSMAIPVNVLVSQSNMHALQRAYSSIPGASECLTISPLLLNPSDLSIERMHKLMAFSDKQNSMPLYMSVVLRILRQMAIKAGANAFDYVAFKKAIQNENLTKDQLIPLEMRLELLESFMDTRKKRNAGPSKSVFELKPGTLTIIDLTDPFMDSTTACILFEICLSLVGERRSASGLVVALDEAHKYMTNSFAAISFTDKLLGTIREQRHNATRVIVATQEPTVSEKLMDLCTLSIVHRFTSPTWFSAIRKHLGAASGLNSTVSEQKDLFERIMHLGVGESLVFAPSAFLCLSKAGT</sequence>
<comment type="caution">
    <text evidence="1">The sequence shown here is derived from an EMBL/GenBank/DDBJ whole genome shotgun (WGS) entry which is preliminary data.</text>
</comment>
<name>A0A4U7BDK4_9PEZI</name>
<protein>
    <submittedName>
        <fullName evidence="1">Uncharacterized protein</fullName>
    </submittedName>
</protein>
<proteinExistence type="predicted"/>